<feature type="transmembrane region" description="Helical" evidence="1">
    <location>
        <begin position="199"/>
        <end position="221"/>
    </location>
</feature>
<dbReference type="Pfam" id="PF06161">
    <property type="entry name" value="DUF975"/>
    <property type="match status" value="1"/>
</dbReference>
<feature type="transmembrane region" description="Helical" evidence="1">
    <location>
        <begin position="525"/>
        <end position="551"/>
    </location>
</feature>
<dbReference type="AlphaFoldDB" id="A0A7W8HBA6"/>
<dbReference type="RefSeq" id="WP_183775122.1">
    <property type="nucleotide sequence ID" value="NZ_JACHFW010000010.1"/>
</dbReference>
<dbReference type="PANTHER" id="PTHR40076:SF1">
    <property type="entry name" value="MEMBRANE PROTEIN"/>
    <property type="match status" value="1"/>
</dbReference>
<keyword evidence="1" id="KW-1133">Transmembrane helix</keyword>
<evidence type="ECO:0000313" key="3">
    <source>
        <dbReference type="Proteomes" id="UP000543642"/>
    </source>
</evidence>
<keyword evidence="3" id="KW-1185">Reference proteome</keyword>
<dbReference type="Pfam" id="PF06541">
    <property type="entry name" value="ABC_trans_CmpB"/>
    <property type="match status" value="1"/>
</dbReference>
<protein>
    <submittedName>
        <fullName evidence="2">Phage shock protein PspC (Stress-responsive transcriptional regulator)</fullName>
    </submittedName>
</protein>
<dbReference type="InterPro" id="IPR010540">
    <property type="entry name" value="CmpB_TMEM229"/>
</dbReference>
<keyword evidence="1" id="KW-0812">Transmembrane</keyword>
<keyword evidence="1" id="KW-0472">Membrane</keyword>
<evidence type="ECO:0000256" key="1">
    <source>
        <dbReference type="SAM" id="Phobius"/>
    </source>
</evidence>
<accession>A0A7W8HBA6</accession>
<feature type="transmembrane region" description="Helical" evidence="1">
    <location>
        <begin position="260"/>
        <end position="284"/>
    </location>
</feature>
<gene>
    <name evidence="2" type="ORF">HNP82_002432</name>
</gene>
<evidence type="ECO:0000313" key="2">
    <source>
        <dbReference type="EMBL" id="MBB5265289.1"/>
    </source>
</evidence>
<dbReference type="PANTHER" id="PTHR40076">
    <property type="entry name" value="MEMBRANE PROTEIN-RELATED"/>
    <property type="match status" value="1"/>
</dbReference>
<reference evidence="2 3" key="1">
    <citation type="submission" date="2020-08" db="EMBL/GenBank/DDBJ databases">
        <title>Genomic Encyclopedia of Type Strains, Phase IV (KMG-IV): sequencing the most valuable type-strain genomes for metagenomic binning, comparative biology and taxonomic classification.</title>
        <authorList>
            <person name="Goeker M."/>
        </authorList>
    </citation>
    <scope>NUCLEOTIDE SEQUENCE [LARGE SCALE GENOMIC DNA]</scope>
    <source>
        <strain evidence="2 3">DSM 106146</strain>
    </source>
</reference>
<feature type="transmembrane region" description="Helical" evidence="1">
    <location>
        <begin position="563"/>
        <end position="583"/>
    </location>
</feature>
<sequence length="614" mass="69954">MKTRKDMKRQAVACLKKHYFIFVAVCLISAYLGSEFSLSIRRLGIGVNPLDNVYTVNMGGLVVHQGLSDVVDKALQGQISEGRELSRQIRQQAIDDSKDDHPSFARTKGVLAGIINDISSGSIFVTLIAAVHSLLGSADVTMNIFIVLSFFMPLMLWFFLQNMFIVVSRRMFLEGRCYKKVPIRRFLFLFSVRRWLKTCWTMAVVSVFEILWALTIVGIFVKYYSYYLVPYILAENPDIGTLEAISLSRKMMVGHKWQCFVFELSFLGWDLLGLVTLGITDLLFASPYKVASFCEYYVELRHLAKAQEVENAWKLNDVYLYQTASPQDIAFAYGDVLKILKRPVEDLSEFTGFRGFLMRWFGVLLMYTKRERAYEEGQARLQRIAALREAADGEVYPSRLFPLPERAGIRIEPLRYIRNYSMASLVLMFFIFSMFGWLWEVCLHMVNHGVFVNRGVLHGPWLPIYGSGAVLILVLLKRLRAHPVKEFFAILFLCGFVEYMTSWVLEGLTGGKRWWDYTGYFLNLHGRICAEGLLVFGIGGMIVVYVAAPILDSVLRRIRRKVMVPLCIGLLCLFLGDLAWSAITPNTGTGITAPQIVTVRGEQYPQITTEKGSF</sequence>
<organism evidence="2 3">
    <name type="scientific">Catenibacillus scindens</name>
    <dbReference type="NCBI Taxonomy" id="673271"/>
    <lineage>
        <taxon>Bacteria</taxon>
        <taxon>Bacillati</taxon>
        <taxon>Bacillota</taxon>
        <taxon>Clostridia</taxon>
        <taxon>Lachnospirales</taxon>
        <taxon>Lachnospiraceae</taxon>
        <taxon>Catenibacillus</taxon>
    </lineage>
</organism>
<proteinExistence type="predicted"/>
<feature type="transmembrane region" description="Helical" evidence="1">
    <location>
        <begin position="420"/>
        <end position="439"/>
    </location>
</feature>
<dbReference type="Proteomes" id="UP000543642">
    <property type="component" value="Unassembled WGS sequence"/>
</dbReference>
<name>A0A7W8HBA6_9FIRM</name>
<feature type="transmembrane region" description="Helical" evidence="1">
    <location>
        <begin position="488"/>
        <end position="505"/>
    </location>
</feature>
<feature type="transmembrane region" description="Helical" evidence="1">
    <location>
        <begin position="140"/>
        <end position="160"/>
    </location>
</feature>
<feature type="transmembrane region" description="Helical" evidence="1">
    <location>
        <begin position="459"/>
        <end position="476"/>
    </location>
</feature>
<dbReference type="InterPro" id="IPR010380">
    <property type="entry name" value="DUF975"/>
</dbReference>
<dbReference type="EMBL" id="JACHFW010000010">
    <property type="protein sequence ID" value="MBB5265289.1"/>
    <property type="molecule type" value="Genomic_DNA"/>
</dbReference>
<comment type="caution">
    <text evidence="2">The sequence shown here is derived from an EMBL/GenBank/DDBJ whole genome shotgun (WGS) entry which is preliminary data.</text>
</comment>